<keyword evidence="7 10" id="KW-0119">Carbohydrate metabolism</keyword>
<evidence type="ECO:0000256" key="4">
    <source>
        <dbReference type="ARBA" id="ARBA00020295"/>
    </source>
</evidence>
<dbReference type="Gene3D" id="3.20.20.80">
    <property type="entry name" value="Glycosidases"/>
    <property type="match status" value="1"/>
</dbReference>
<comment type="catalytic activity">
    <reaction evidence="1 10">
        <text>Transfers a segment of a (1-&gt;4)-alpha-D-glucan to a new position in an acceptor, which may be glucose or a (1-&gt;4)-alpha-D-glucan.</text>
        <dbReference type="EC" id="2.4.1.25"/>
    </reaction>
</comment>
<sequence length="632" mass="68939">MDEDLAALARAHGVATWFQDADQRRVEVDRAVVLEVLEQLEVDPAAPAAAAGLPDTIVVRQGTRYETGSGLLRTEDGARIGIADRLPADLPLGWHVLEAEGREIPLAVTPARMPDVPRAWGWMLQLYAVHSRESWGMGDYGDLASFARQAQGQGAGVLLVNPVQAIVPTLPVNRSPYSPSSRRFANPLYIKVTDTAEFHRADPSVRAQVLALAPGTPGDLIDYDAVWAAKLAALELLWPGEIRDLEPGLRDYATFCALAERHGGDWREWPSPLRHPDSPDVAAARRELAPRVAFHAWLQEVCETQLGTARAAAGDMSVGIVHDLPVGVDPGGADAWALQDVLAPRVTVGAPPDAFSQQGQDWRLPPWRPDKLAAAGYQPFIEVLRSVLKHGDGIRVDHVAGLWRLWWIPPGEPPSRGTYVHYDSEAMLGILALEAHRRSAVVVGEDLGTVQPHVTRTLHERGMLSSAVLYFQRDYEAPGHPFVPIRSWEPASMASISTHDLPTAAGFLEAENVRVRAELGLVEEPAKEYERVAAERRDLIDFLVKEGVLESPDASEGEILVAMHAVLTRARSALILTSPPDALGDLRQPNLPGTVDEYPNWRIPLPVPIEELFSQPGVQRVVHALGRGANPG</sequence>
<dbReference type="InterPro" id="IPR017853">
    <property type="entry name" value="GH"/>
</dbReference>
<gene>
    <name evidence="11" type="primary">malQ</name>
    <name evidence="11" type="ORF">DMH04_48140</name>
</gene>
<evidence type="ECO:0000256" key="1">
    <source>
        <dbReference type="ARBA" id="ARBA00000439"/>
    </source>
</evidence>
<dbReference type="SUPFAM" id="SSF51445">
    <property type="entry name" value="(Trans)glycosidases"/>
    <property type="match status" value="1"/>
</dbReference>
<dbReference type="EMBL" id="QHKI01000079">
    <property type="protein sequence ID" value="RSM67809.1"/>
    <property type="molecule type" value="Genomic_DNA"/>
</dbReference>
<evidence type="ECO:0000256" key="6">
    <source>
        <dbReference type="ARBA" id="ARBA00022679"/>
    </source>
</evidence>
<name>A0A428YJT3_KIBAR</name>
<protein>
    <recommendedName>
        <fullName evidence="4 10">4-alpha-glucanotransferase</fullName>
        <ecNumber evidence="3 10">2.4.1.25</ecNumber>
    </recommendedName>
    <alternativeName>
        <fullName evidence="8 10">Amylomaltase</fullName>
    </alternativeName>
    <alternativeName>
        <fullName evidence="9 10">Disproportionating enzyme</fullName>
    </alternativeName>
</protein>
<dbReference type="PANTHER" id="PTHR32438">
    <property type="entry name" value="4-ALPHA-GLUCANOTRANSFERASE DPE1, CHLOROPLASTIC/AMYLOPLASTIC"/>
    <property type="match status" value="1"/>
</dbReference>
<evidence type="ECO:0000256" key="3">
    <source>
        <dbReference type="ARBA" id="ARBA00012560"/>
    </source>
</evidence>
<evidence type="ECO:0000256" key="5">
    <source>
        <dbReference type="ARBA" id="ARBA00022676"/>
    </source>
</evidence>
<dbReference type="EC" id="2.4.1.25" evidence="3 10"/>
<comment type="caution">
    <text evidence="11">The sequence shown here is derived from an EMBL/GenBank/DDBJ whole genome shotgun (WGS) entry which is preliminary data.</text>
</comment>
<evidence type="ECO:0000256" key="2">
    <source>
        <dbReference type="ARBA" id="ARBA00005684"/>
    </source>
</evidence>
<evidence type="ECO:0000256" key="9">
    <source>
        <dbReference type="ARBA" id="ARBA00031501"/>
    </source>
</evidence>
<dbReference type="InterPro" id="IPR003385">
    <property type="entry name" value="Glyco_hydro_77"/>
</dbReference>
<dbReference type="GO" id="GO:0004134">
    <property type="term" value="F:4-alpha-glucanotransferase activity"/>
    <property type="evidence" value="ECO:0007669"/>
    <property type="project" value="UniProtKB-EC"/>
</dbReference>
<dbReference type="RefSeq" id="WP_037274372.1">
    <property type="nucleotide sequence ID" value="NZ_QHKI01000079.1"/>
</dbReference>
<evidence type="ECO:0000256" key="8">
    <source>
        <dbReference type="ARBA" id="ARBA00031423"/>
    </source>
</evidence>
<evidence type="ECO:0000313" key="11">
    <source>
        <dbReference type="EMBL" id="RSM67809.1"/>
    </source>
</evidence>
<dbReference type="AlphaFoldDB" id="A0A428YJT3"/>
<dbReference type="PANTHER" id="PTHR32438:SF5">
    <property type="entry name" value="4-ALPHA-GLUCANOTRANSFERASE DPE1, CHLOROPLASTIC_AMYLOPLASTIC"/>
    <property type="match status" value="1"/>
</dbReference>
<dbReference type="OrthoDB" id="9811841at2"/>
<evidence type="ECO:0000256" key="10">
    <source>
        <dbReference type="RuleBase" id="RU361207"/>
    </source>
</evidence>
<comment type="similarity">
    <text evidence="2 10">Belongs to the disproportionating enzyme family.</text>
</comment>
<reference evidence="11 12" key="1">
    <citation type="submission" date="2018-05" db="EMBL/GenBank/DDBJ databases">
        <title>Evolution of GPA BGCs.</title>
        <authorList>
            <person name="Waglechner N."/>
            <person name="Wright G.D."/>
        </authorList>
    </citation>
    <scope>NUCLEOTIDE SEQUENCE [LARGE SCALE GENOMIC DNA]</scope>
    <source>
        <strain evidence="11 12">A82846</strain>
    </source>
</reference>
<dbReference type="NCBIfam" id="TIGR00217">
    <property type="entry name" value="malQ"/>
    <property type="match status" value="1"/>
</dbReference>
<dbReference type="Pfam" id="PF02446">
    <property type="entry name" value="Glyco_hydro_77"/>
    <property type="match status" value="1"/>
</dbReference>
<accession>A0A428YJT3</accession>
<keyword evidence="5 10" id="KW-0328">Glycosyltransferase</keyword>
<proteinExistence type="inferred from homology"/>
<organism evidence="11 12">
    <name type="scientific">Kibdelosporangium aridum</name>
    <dbReference type="NCBI Taxonomy" id="2030"/>
    <lineage>
        <taxon>Bacteria</taxon>
        <taxon>Bacillati</taxon>
        <taxon>Actinomycetota</taxon>
        <taxon>Actinomycetes</taxon>
        <taxon>Pseudonocardiales</taxon>
        <taxon>Pseudonocardiaceae</taxon>
        <taxon>Kibdelosporangium</taxon>
    </lineage>
</organism>
<dbReference type="GO" id="GO:0005975">
    <property type="term" value="P:carbohydrate metabolic process"/>
    <property type="evidence" value="ECO:0007669"/>
    <property type="project" value="InterPro"/>
</dbReference>
<evidence type="ECO:0000313" key="12">
    <source>
        <dbReference type="Proteomes" id="UP000287547"/>
    </source>
</evidence>
<keyword evidence="6 10" id="KW-0808">Transferase</keyword>
<dbReference type="Proteomes" id="UP000287547">
    <property type="component" value="Unassembled WGS sequence"/>
</dbReference>
<evidence type="ECO:0000256" key="7">
    <source>
        <dbReference type="ARBA" id="ARBA00023277"/>
    </source>
</evidence>